<feature type="compositionally biased region" description="Low complexity" evidence="7">
    <location>
        <begin position="27"/>
        <end position="43"/>
    </location>
</feature>
<evidence type="ECO:0000256" key="2">
    <source>
        <dbReference type="ARBA" id="ARBA00008610"/>
    </source>
</evidence>
<comment type="similarity">
    <text evidence="2">Belongs to the BMP lipoprotein family.</text>
</comment>
<evidence type="ECO:0000256" key="3">
    <source>
        <dbReference type="ARBA" id="ARBA00022475"/>
    </source>
</evidence>
<sequence length="372" mass="39901">MLKNRKFILLFALLLSLGLVLAACGGSDEKSSGNSEGEGSSEGSSEEGSSDYTVGMVTDEGGVDDKSFNQSAWEGLQAWGEEHDLSKAHGFDYAQSEDESDYLPNMTRLVRNDYDLVFGIGFLLEDAIAEIAEQNPDNDFAIVDTVVEAPNVASITFAEHEGSFLTGVAAAMKTNTDKLGFIGGVDSALINKFESGFVAGAKSVNPDIVIDIQYVGNFSSAADGKLIATRMYNDGADVIYHSAGAAGNGVFAQAKDLKQKDPEREIYVIGVDRDQYEEGAIGDHNVTLTSMVKRVDTSVIEVSNQGLNGEFPGGEVLVFGLEDEGIGIAETNEEAYTEEIATAVNEWKEKIINGDVTVPQTHDELKAFEEEL</sequence>
<keyword evidence="6" id="KW-0449">Lipoprotein</keyword>
<evidence type="ECO:0000313" key="10">
    <source>
        <dbReference type="EMBL" id="MCG3419035.1"/>
    </source>
</evidence>
<dbReference type="Proteomes" id="UP001199631">
    <property type="component" value="Unassembled WGS sequence"/>
</dbReference>
<evidence type="ECO:0000313" key="11">
    <source>
        <dbReference type="Proteomes" id="UP001199631"/>
    </source>
</evidence>
<evidence type="ECO:0000256" key="4">
    <source>
        <dbReference type="ARBA" id="ARBA00022729"/>
    </source>
</evidence>
<keyword evidence="11" id="KW-1185">Reference proteome</keyword>
<evidence type="ECO:0000256" key="5">
    <source>
        <dbReference type="ARBA" id="ARBA00023136"/>
    </source>
</evidence>
<comment type="subcellular location">
    <subcellularLocation>
        <location evidence="1">Cell membrane</location>
        <topology evidence="1">Lipid-anchor</topology>
    </subcellularLocation>
</comment>
<proteinExistence type="inferred from homology"/>
<evidence type="ECO:0000256" key="1">
    <source>
        <dbReference type="ARBA" id="ARBA00004193"/>
    </source>
</evidence>
<feature type="region of interest" description="Disordered" evidence="7">
    <location>
        <begin position="27"/>
        <end position="56"/>
    </location>
</feature>
<protein>
    <submittedName>
        <fullName evidence="10">BMP family ABC transporter substrate-binding protein</fullName>
    </submittedName>
</protein>
<dbReference type="InterPro" id="IPR050957">
    <property type="entry name" value="BMP_lipoprotein"/>
</dbReference>
<evidence type="ECO:0000256" key="8">
    <source>
        <dbReference type="SAM" id="SignalP"/>
    </source>
</evidence>
<dbReference type="Gene3D" id="3.40.50.2300">
    <property type="match status" value="2"/>
</dbReference>
<evidence type="ECO:0000256" key="6">
    <source>
        <dbReference type="ARBA" id="ARBA00023288"/>
    </source>
</evidence>
<keyword evidence="3" id="KW-1003">Cell membrane</keyword>
<name>A0AAW5B3F3_9BACI</name>
<dbReference type="SUPFAM" id="SSF53822">
    <property type="entry name" value="Periplasmic binding protein-like I"/>
    <property type="match status" value="1"/>
</dbReference>
<dbReference type="PROSITE" id="PS51257">
    <property type="entry name" value="PROKAR_LIPOPROTEIN"/>
    <property type="match status" value="1"/>
</dbReference>
<organism evidence="10 11">
    <name type="scientific">Oceanobacillus jordanicus</name>
    <dbReference type="NCBI Taxonomy" id="2867266"/>
    <lineage>
        <taxon>Bacteria</taxon>
        <taxon>Bacillati</taxon>
        <taxon>Bacillota</taxon>
        <taxon>Bacilli</taxon>
        <taxon>Bacillales</taxon>
        <taxon>Bacillaceae</taxon>
        <taxon>Oceanobacillus</taxon>
    </lineage>
</organism>
<feature type="chain" id="PRO_5043711467" evidence="8">
    <location>
        <begin position="23"/>
        <end position="372"/>
    </location>
</feature>
<evidence type="ECO:0000256" key="7">
    <source>
        <dbReference type="SAM" id="MobiDB-lite"/>
    </source>
</evidence>
<keyword evidence="4 8" id="KW-0732">Signal</keyword>
<accession>A0AAW5B3F3</accession>
<dbReference type="InterPro" id="IPR003760">
    <property type="entry name" value="PnrA-like"/>
</dbReference>
<feature type="domain" description="ABC transporter substrate-binding protein PnrA-like" evidence="9">
    <location>
        <begin position="54"/>
        <end position="360"/>
    </location>
</feature>
<feature type="signal peptide" evidence="8">
    <location>
        <begin position="1"/>
        <end position="22"/>
    </location>
</feature>
<reference evidence="10 11" key="1">
    <citation type="journal article" date="2022" name="Evol. Bioinform. Online">
        <title>Draft Genome Sequence of Oceanobacillus jordanicus Strain GSFE11, a Halotolerant Plant Growth-Promoting Bacterial Endophyte Isolated From the Jordan Valley.</title>
        <authorList>
            <person name="Alhindi T."/>
            <person name="Albdaiwi R."/>
        </authorList>
    </citation>
    <scope>NUCLEOTIDE SEQUENCE [LARGE SCALE GENOMIC DNA]</scope>
    <source>
        <strain evidence="10 11">GSFE11</strain>
    </source>
</reference>
<evidence type="ECO:0000259" key="9">
    <source>
        <dbReference type="Pfam" id="PF02608"/>
    </source>
</evidence>
<comment type="caution">
    <text evidence="10">The sequence shown here is derived from an EMBL/GenBank/DDBJ whole genome shotgun (WGS) entry which is preliminary data.</text>
</comment>
<dbReference type="PANTHER" id="PTHR34296">
    <property type="entry name" value="TRANSCRIPTIONAL ACTIVATOR PROTEIN MED"/>
    <property type="match status" value="1"/>
</dbReference>
<keyword evidence="5" id="KW-0472">Membrane</keyword>
<dbReference type="AlphaFoldDB" id="A0AAW5B3F3"/>
<gene>
    <name evidence="10" type="ORF">K3T81_07725</name>
</gene>
<dbReference type="GO" id="GO:0005886">
    <property type="term" value="C:plasma membrane"/>
    <property type="evidence" value="ECO:0007669"/>
    <property type="project" value="UniProtKB-SubCell"/>
</dbReference>
<dbReference type="EMBL" id="JAIFZM010000005">
    <property type="protein sequence ID" value="MCG3419035.1"/>
    <property type="molecule type" value="Genomic_DNA"/>
</dbReference>
<dbReference type="PANTHER" id="PTHR34296:SF2">
    <property type="entry name" value="ABC TRANSPORTER GUANOSINE-BINDING PROTEIN NUPN"/>
    <property type="match status" value="1"/>
</dbReference>
<dbReference type="Pfam" id="PF02608">
    <property type="entry name" value="Bmp"/>
    <property type="match status" value="1"/>
</dbReference>
<dbReference type="InterPro" id="IPR028082">
    <property type="entry name" value="Peripla_BP_I"/>
</dbReference>
<dbReference type="CDD" id="cd06354">
    <property type="entry name" value="PBP1_PrnA-like"/>
    <property type="match status" value="1"/>
</dbReference>